<evidence type="ECO:0000313" key="1">
    <source>
        <dbReference type="EMBL" id="QQP51682.1"/>
    </source>
</evidence>
<dbReference type="Proteomes" id="UP000595437">
    <property type="component" value="Chromosome 8"/>
</dbReference>
<dbReference type="EMBL" id="CP045897">
    <property type="protein sequence ID" value="QQP51682.1"/>
    <property type="molecule type" value="Genomic_DNA"/>
</dbReference>
<proteinExistence type="predicted"/>
<reference evidence="2" key="1">
    <citation type="submission" date="2021-01" db="EMBL/GenBank/DDBJ databases">
        <title>Caligus Genome Assembly.</title>
        <authorList>
            <person name="Gallardo-Escarate C."/>
        </authorList>
    </citation>
    <scope>NUCLEOTIDE SEQUENCE [LARGE SCALE GENOMIC DNA]</scope>
</reference>
<evidence type="ECO:0000313" key="2">
    <source>
        <dbReference type="Proteomes" id="UP000595437"/>
    </source>
</evidence>
<dbReference type="AlphaFoldDB" id="A0A7T8HKM4"/>
<keyword evidence="2" id="KW-1185">Reference proteome</keyword>
<organism evidence="1 2">
    <name type="scientific">Caligus rogercresseyi</name>
    <name type="common">Sea louse</name>
    <dbReference type="NCBI Taxonomy" id="217165"/>
    <lineage>
        <taxon>Eukaryota</taxon>
        <taxon>Metazoa</taxon>
        <taxon>Ecdysozoa</taxon>
        <taxon>Arthropoda</taxon>
        <taxon>Crustacea</taxon>
        <taxon>Multicrustacea</taxon>
        <taxon>Hexanauplia</taxon>
        <taxon>Copepoda</taxon>
        <taxon>Siphonostomatoida</taxon>
        <taxon>Caligidae</taxon>
        <taxon>Caligus</taxon>
    </lineage>
</organism>
<gene>
    <name evidence="1" type="ORF">FKW44_013114</name>
</gene>
<sequence>MGPELNPLDFHIRAAAQTRAYKENQIPLSLSYNVSKPSLKDIARRRSKTFARIS</sequence>
<name>A0A7T8HKM4_CALRO</name>
<accession>A0A7T8HKM4</accession>
<protein>
    <submittedName>
        <fullName evidence="1">Uncharacterized protein</fullName>
    </submittedName>
</protein>